<feature type="active site" evidence="11">
    <location>
        <position position="277"/>
    </location>
</feature>
<evidence type="ECO:0000256" key="1">
    <source>
        <dbReference type="ARBA" id="ARBA00004477"/>
    </source>
</evidence>
<dbReference type="EMBL" id="FTOP01000005">
    <property type="protein sequence ID" value="SIS82776.1"/>
    <property type="molecule type" value="Genomic_DNA"/>
</dbReference>
<evidence type="ECO:0000313" key="18">
    <source>
        <dbReference type="Proteomes" id="UP000186026"/>
    </source>
</evidence>
<keyword evidence="6" id="KW-0256">Endoplasmic reticulum</keyword>
<evidence type="ECO:0000256" key="13">
    <source>
        <dbReference type="RuleBase" id="RU003983"/>
    </source>
</evidence>
<evidence type="ECO:0000256" key="8">
    <source>
        <dbReference type="ARBA" id="ARBA00022989"/>
    </source>
</evidence>
<evidence type="ECO:0000256" key="12">
    <source>
        <dbReference type="PIRSR" id="PIRSR627057-2"/>
    </source>
</evidence>
<dbReference type="Proteomes" id="UP000186026">
    <property type="component" value="Unassembled WGS sequence"/>
</dbReference>
<keyword evidence="5 13" id="KW-0378">Hydrolase</keyword>
<feature type="transmembrane region" description="Helical" evidence="14">
    <location>
        <begin position="62"/>
        <end position="86"/>
    </location>
</feature>
<feature type="transmembrane region" description="Helical" evidence="14">
    <location>
        <begin position="328"/>
        <end position="346"/>
    </location>
</feature>
<dbReference type="GO" id="GO:0071586">
    <property type="term" value="P:CAAX-box protein processing"/>
    <property type="evidence" value="ECO:0007669"/>
    <property type="project" value="InterPro"/>
</dbReference>
<dbReference type="InterPro" id="IPR032456">
    <property type="entry name" value="Peptidase_M48_N"/>
</dbReference>
<organism evidence="17 18">
    <name type="scientific">Belliella pelovolcani</name>
    <dbReference type="NCBI Taxonomy" id="529505"/>
    <lineage>
        <taxon>Bacteria</taxon>
        <taxon>Pseudomonadati</taxon>
        <taxon>Bacteroidota</taxon>
        <taxon>Cytophagia</taxon>
        <taxon>Cytophagales</taxon>
        <taxon>Cyclobacteriaceae</taxon>
        <taxon>Belliella</taxon>
    </lineage>
</organism>
<feature type="binding site" evidence="12">
    <location>
        <position position="280"/>
    </location>
    <ligand>
        <name>Zn(2+)</name>
        <dbReference type="ChEBI" id="CHEBI:29105"/>
        <note>catalytic</note>
    </ligand>
</feature>
<evidence type="ECO:0000256" key="2">
    <source>
        <dbReference type="ARBA" id="ARBA00022670"/>
    </source>
</evidence>
<keyword evidence="2 13" id="KW-0645">Protease</keyword>
<dbReference type="GO" id="GO:0046872">
    <property type="term" value="F:metal ion binding"/>
    <property type="evidence" value="ECO:0007669"/>
    <property type="project" value="UniProtKB-KW"/>
</dbReference>
<dbReference type="FunFam" id="3.30.2010.10:FF:000002">
    <property type="entry name" value="CAAX prenyl protease"/>
    <property type="match status" value="1"/>
</dbReference>
<keyword evidence="9 13" id="KW-0482">Metalloprotease</keyword>
<evidence type="ECO:0000256" key="3">
    <source>
        <dbReference type="ARBA" id="ARBA00022692"/>
    </source>
</evidence>
<dbReference type="InterPro" id="IPR001915">
    <property type="entry name" value="Peptidase_M48"/>
</dbReference>
<evidence type="ECO:0000256" key="4">
    <source>
        <dbReference type="ARBA" id="ARBA00022723"/>
    </source>
</evidence>
<protein>
    <submittedName>
        <fullName evidence="17">STE24 endopeptidase</fullName>
    </submittedName>
</protein>
<feature type="binding site" evidence="12">
    <location>
        <position position="276"/>
    </location>
    <ligand>
        <name>Zn(2+)</name>
        <dbReference type="ChEBI" id="CHEBI:29105"/>
        <note>catalytic</note>
    </ligand>
</feature>
<evidence type="ECO:0000259" key="16">
    <source>
        <dbReference type="Pfam" id="PF16491"/>
    </source>
</evidence>
<comment type="subcellular location">
    <subcellularLocation>
        <location evidence="1">Endoplasmic reticulum membrane</location>
        <topology evidence="1">Multi-pass membrane protein</topology>
    </subcellularLocation>
</comment>
<name>A0A1N7M9J8_9BACT</name>
<comment type="cofactor">
    <cofactor evidence="12 13">
        <name>Zn(2+)</name>
        <dbReference type="ChEBI" id="CHEBI:29105"/>
    </cofactor>
    <text evidence="12 13">Binds 1 zinc ion per subunit.</text>
</comment>
<keyword evidence="3 14" id="KW-0812">Transmembrane</keyword>
<feature type="transmembrane region" description="Helical" evidence="14">
    <location>
        <begin position="148"/>
        <end position="168"/>
    </location>
</feature>
<keyword evidence="18" id="KW-1185">Reference proteome</keyword>
<dbReference type="GO" id="GO:0004222">
    <property type="term" value="F:metalloendopeptidase activity"/>
    <property type="evidence" value="ECO:0007669"/>
    <property type="project" value="InterPro"/>
</dbReference>
<feature type="transmembrane region" description="Helical" evidence="14">
    <location>
        <begin position="98"/>
        <end position="117"/>
    </location>
</feature>
<feature type="domain" description="CAAX prenyl protease 1 N-terminal" evidence="16">
    <location>
        <begin position="36"/>
        <end position="203"/>
    </location>
</feature>
<dbReference type="Pfam" id="PF16491">
    <property type="entry name" value="Peptidase_M48_N"/>
    <property type="match status" value="1"/>
</dbReference>
<dbReference type="PANTHER" id="PTHR10120">
    <property type="entry name" value="CAAX PRENYL PROTEASE 1"/>
    <property type="match status" value="1"/>
</dbReference>
<evidence type="ECO:0000256" key="14">
    <source>
        <dbReference type="SAM" id="Phobius"/>
    </source>
</evidence>
<dbReference type="AlphaFoldDB" id="A0A1N7M9J8"/>
<gene>
    <name evidence="17" type="ORF">SAMN05421761_105222</name>
</gene>
<evidence type="ECO:0000256" key="6">
    <source>
        <dbReference type="ARBA" id="ARBA00022824"/>
    </source>
</evidence>
<feature type="active site" description="Proton donor" evidence="11">
    <location>
        <position position="358"/>
    </location>
</feature>
<dbReference type="STRING" id="529505.SAMN05421761_105222"/>
<comment type="similarity">
    <text evidence="13">Belongs to the peptidase M48 family.</text>
</comment>
<dbReference type="InterPro" id="IPR027057">
    <property type="entry name" value="CAXX_Prtase_1"/>
</dbReference>
<keyword evidence="4 12" id="KW-0479">Metal-binding</keyword>
<dbReference type="OrthoDB" id="9781930at2"/>
<evidence type="ECO:0000256" key="10">
    <source>
        <dbReference type="ARBA" id="ARBA00023136"/>
    </source>
</evidence>
<evidence type="ECO:0000256" key="11">
    <source>
        <dbReference type="PIRSR" id="PIRSR627057-1"/>
    </source>
</evidence>
<evidence type="ECO:0000256" key="5">
    <source>
        <dbReference type="ARBA" id="ARBA00022801"/>
    </source>
</evidence>
<feature type="binding site" evidence="12">
    <location>
        <position position="354"/>
    </location>
    <ligand>
        <name>Zn(2+)</name>
        <dbReference type="ChEBI" id="CHEBI:29105"/>
        <note>catalytic</note>
    </ligand>
</feature>
<evidence type="ECO:0000256" key="9">
    <source>
        <dbReference type="ARBA" id="ARBA00023049"/>
    </source>
</evidence>
<reference evidence="18" key="1">
    <citation type="submission" date="2017-01" db="EMBL/GenBank/DDBJ databases">
        <authorList>
            <person name="Varghese N."/>
            <person name="Submissions S."/>
        </authorList>
    </citation>
    <scope>NUCLEOTIDE SEQUENCE [LARGE SCALE GENOMIC DNA]</scope>
    <source>
        <strain evidence="18">DSM 46698</strain>
    </source>
</reference>
<keyword evidence="8 14" id="KW-1133">Transmembrane helix</keyword>
<proteinExistence type="inferred from homology"/>
<feature type="domain" description="Peptidase M48" evidence="15">
    <location>
        <begin position="206"/>
        <end position="409"/>
    </location>
</feature>
<dbReference type="CDD" id="cd07343">
    <property type="entry name" value="M48A_Zmpste24p_like"/>
    <property type="match status" value="1"/>
</dbReference>
<dbReference type="RefSeq" id="WP_076500376.1">
    <property type="nucleotide sequence ID" value="NZ_FTOP01000005.1"/>
</dbReference>
<keyword evidence="10 14" id="KW-0472">Membrane</keyword>
<sequence length="410" mass="46827">MDAIQIKYLLMGVVTFGFLFEKTLSFLNSSRPVPSIPQTLDQYVDEKKLHESHRYQRAYYKFGLLTGSISFLITIGLIYFGVFGWVDQWLSQWISHPLLLSLAYFGIIFIGSDFLSLPFDYYQTFVIEEKFGFNKSTKATYFSDKIKGYVLSIIVGGGLLAVLLWLVHQIGKDFWWQFWLIAAAFMVFVNLFYTSLILPLFNKLTPLEDGELRDKIIHYTKQVNFPLENLFVIDGSKRSSKANAFFSGFGKRKKVVLYDTLIEQHTPDELVAVLAHEIGHYKKKHIISGMISGILQIGILLFILAQFIHSEAMSLALGGSQMAIHLNIIGFTMLFSPISMIIGIFMNMVSRKNEFEADAYAKETYDGKPLAEALKTLSINSLSNINPHPWYVFVNYSHPPLLERLKKLEA</sequence>
<accession>A0A1N7M9J8</accession>
<dbReference type="Pfam" id="PF01435">
    <property type="entry name" value="Peptidase_M48"/>
    <property type="match status" value="1"/>
</dbReference>
<feature type="transmembrane region" description="Helical" evidence="14">
    <location>
        <begin position="286"/>
        <end position="308"/>
    </location>
</feature>
<dbReference type="Gene3D" id="3.30.2010.10">
    <property type="entry name" value="Metalloproteases ('zincins'), catalytic domain"/>
    <property type="match status" value="1"/>
</dbReference>
<feature type="transmembrane region" description="Helical" evidence="14">
    <location>
        <begin position="174"/>
        <end position="193"/>
    </location>
</feature>
<evidence type="ECO:0000259" key="15">
    <source>
        <dbReference type="Pfam" id="PF01435"/>
    </source>
</evidence>
<evidence type="ECO:0000313" key="17">
    <source>
        <dbReference type="EMBL" id="SIS82776.1"/>
    </source>
</evidence>
<keyword evidence="7 12" id="KW-0862">Zinc</keyword>
<evidence type="ECO:0000256" key="7">
    <source>
        <dbReference type="ARBA" id="ARBA00022833"/>
    </source>
</evidence>